<dbReference type="PANTHER" id="PTHR47326:SF1">
    <property type="entry name" value="HTH PSQ-TYPE DOMAIN-CONTAINING PROTEIN"/>
    <property type="match status" value="1"/>
</dbReference>
<dbReference type="EMBL" id="BGPR01031768">
    <property type="protein sequence ID" value="GBO04996.1"/>
    <property type="molecule type" value="Genomic_DNA"/>
</dbReference>
<keyword evidence="3" id="KW-1185">Reference proteome</keyword>
<dbReference type="PANTHER" id="PTHR47326">
    <property type="entry name" value="TRANSPOSABLE ELEMENT TC3 TRANSPOSASE-LIKE PROTEIN"/>
    <property type="match status" value="1"/>
</dbReference>
<accession>A0A4Y2U038</accession>
<dbReference type="EMBL" id="BGPR01032152">
    <property type="protein sequence ID" value="GBO05557.1"/>
    <property type="molecule type" value="Genomic_DNA"/>
</dbReference>
<gene>
    <name evidence="2" type="ORF">AVEN_158666_1</name>
    <name evidence="1" type="ORF">AVEN_224061_1</name>
</gene>
<evidence type="ECO:0000313" key="2">
    <source>
        <dbReference type="EMBL" id="GBO05557.1"/>
    </source>
</evidence>
<comment type="caution">
    <text evidence="1">The sequence shown here is derived from an EMBL/GenBank/DDBJ whole genome shotgun (WGS) entry which is preliminary data.</text>
</comment>
<evidence type="ECO:0000313" key="3">
    <source>
        <dbReference type="Proteomes" id="UP000499080"/>
    </source>
</evidence>
<dbReference type="Gene3D" id="3.30.420.10">
    <property type="entry name" value="Ribonuclease H-like superfamily/Ribonuclease H"/>
    <property type="match status" value="1"/>
</dbReference>
<evidence type="ECO:0000313" key="1">
    <source>
        <dbReference type="EMBL" id="GBO04996.1"/>
    </source>
</evidence>
<name>A0A4Y2U038_ARAVE</name>
<reference evidence="1 3" key="1">
    <citation type="journal article" date="2019" name="Sci. Rep.">
        <title>Orb-weaving spider Araneus ventricosus genome elucidates the spidroin gene catalogue.</title>
        <authorList>
            <person name="Kono N."/>
            <person name="Nakamura H."/>
            <person name="Ohtoshi R."/>
            <person name="Moran D.A.P."/>
            <person name="Shinohara A."/>
            <person name="Yoshida Y."/>
            <person name="Fujiwara M."/>
            <person name="Mori M."/>
            <person name="Tomita M."/>
            <person name="Arakawa K."/>
        </authorList>
    </citation>
    <scope>NUCLEOTIDE SEQUENCE [LARGE SCALE GENOMIC DNA]</scope>
</reference>
<dbReference type="Proteomes" id="UP000499080">
    <property type="component" value="Unassembled WGS sequence"/>
</dbReference>
<proteinExistence type="predicted"/>
<sequence length="93" mass="10857">MAVQFIALMEIEDSWLYNNILWSDEAHFYLHGTVNTHNCRMWDSQNPHAFQQIPLESSKPAVWCRFTASFVLVLHFCEENGVNAVHRDIGQCF</sequence>
<dbReference type="GO" id="GO:0003676">
    <property type="term" value="F:nucleic acid binding"/>
    <property type="evidence" value="ECO:0007669"/>
    <property type="project" value="InterPro"/>
</dbReference>
<dbReference type="AlphaFoldDB" id="A0A4Y2U038"/>
<organism evidence="1 3">
    <name type="scientific">Araneus ventricosus</name>
    <name type="common">Orbweaver spider</name>
    <name type="synonym">Epeira ventricosa</name>
    <dbReference type="NCBI Taxonomy" id="182803"/>
    <lineage>
        <taxon>Eukaryota</taxon>
        <taxon>Metazoa</taxon>
        <taxon>Ecdysozoa</taxon>
        <taxon>Arthropoda</taxon>
        <taxon>Chelicerata</taxon>
        <taxon>Arachnida</taxon>
        <taxon>Araneae</taxon>
        <taxon>Araneomorphae</taxon>
        <taxon>Entelegynae</taxon>
        <taxon>Araneoidea</taxon>
        <taxon>Araneidae</taxon>
        <taxon>Araneus</taxon>
    </lineage>
</organism>
<dbReference type="OrthoDB" id="8187225at2759"/>
<dbReference type="InterPro" id="IPR036397">
    <property type="entry name" value="RNaseH_sf"/>
</dbReference>
<protein>
    <submittedName>
        <fullName evidence="1">Uncharacterized protein</fullName>
    </submittedName>
</protein>